<reference evidence="1" key="1">
    <citation type="submission" date="2014-09" db="EMBL/GenBank/DDBJ databases">
        <authorList>
            <person name="Magalhaes I.L.F."/>
            <person name="Oliveira U."/>
            <person name="Santos F.R."/>
            <person name="Vidigal T.H.D.A."/>
            <person name="Brescovit A.D."/>
            <person name="Santos A.J."/>
        </authorList>
    </citation>
    <scope>NUCLEOTIDE SEQUENCE</scope>
    <source>
        <tissue evidence="1">Shoot tissue taken approximately 20 cm above the soil surface</tissue>
    </source>
</reference>
<organism evidence="1">
    <name type="scientific">Arundo donax</name>
    <name type="common">Giant reed</name>
    <name type="synonym">Donax arundinaceus</name>
    <dbReference type="NCBI Taxonomy" id="35708"/>
    <lineage>
        <taxon>Eukaryota</taxon>
        <taxon>Viridiplantae</taxon>
        <taxon>Streptophyta</taxon>
        <taxon>Embryophyta</taxon>
        <taxon>Tracheophyta</taxon>
        <taxon>Spermatophyta</taxon>
        <taxon>Magnoliopsida</taxon>
        <taxon>Liliopsida</taxon>
        <taxon>Poales</taxon>
        <taxon>Poaceae</taxon>
        <taxon>PACMAD clade</taxon>
        <taxon>Arundinoideae</taxon>
        <taxon>Arundineae</taxon>
        <taxon>Arundo</taxon>
    </lineage>
</organism>
<dbReference type="EMBL" id="GBRH01190444">
    <property type="protein sequence ID" value="JAE07452.1"/>
    <property type="molecule type" value="Transcribed_RNA"/>
</dbReference>
<sequence length="44" mass="5075">MTLWTLLKQQKHWHCPAVLSLRYPELLISLPMGSKLLEQATVCP</sequence>
<accession>A0A0A9F530</accession>
<reference evidence="1" key="2">
    <citation type="journal article" date="2015" name="Data Brief">
        <title>Shoot transcriptome of the giant reed, Arundo donax.</title>
        <authorList>
            <person name="Barrero R.A."/>
            <person name="Guerrero F.D."/>
            <person name="Moolhuijzen P."/>
            <person name="Goolsby J.A."/>
            <person name="Tidwell J."/>
            <person name="Bellgard S.E."/>
            <person name="Bellgard M.I."/>
        </authorList>
    </citation>
    <scope>NUCLEOTIDE SEQUENCE</scope>
    <source>
        <tissue evidence="1">Shoot tissue taken approximately 20 cm above the soil surface</tissue>
    </source>
</reference>
<name>A0A0A9F530_ARUDO</name>
<evidence type="ECO:0000313" key="1">
    <source>
        <dbReference type="EMBL" id="JAE07452.1"/>
    </source>
</evidence>
<protein>
    <submittedName>
        <fullName evidence="1">Uncharacterized protein</fullName>
    </submittedName>
</protein>
<proteinExistence type="predicted"/>
<dbReference type="AlphaFoldDB" id="A0A0A9F530"/>